<feature type="transmembrane region" description="Helical" evidence="11">
    <location>
        <begin position="104"/>
        <end position="122"/>
    </location>
</feature>
<keyword evidence="8 11" id="KW-0472">Membrane</keyword>
<name>A0ABU3I8L3_9ACTO</name>
<organism evidence="13 14">
    <name type="scientific">Gleimia hominis</name>
    <dbReference type="NCBI Taxonomy" id="595468"/>
    <lineage>
        <taxon>Bacteria</taxon>
        <taxon>Bacillati</taxon>
        <taxon>Actinomycetota</taxon>
        <taxon>Actinomycetes</taxon>
        <taxon>Actinomycetales</taxon>
        <taxon>Actinomycetaceae</taxon>
        <taxon>Gleimia</taxon>
    </lineage>
</organism>
<keyword evidence="2" id="KW-0813">Transport</keyword>
<feature type="transmembrane region" description="Helical" evidence="11">
    <location>
        <begin position="300"/>
        <end position="319"/>
    </location>
</feature>
<evidence type="ECO:0000256" key="2">
    <source>
        <dbReference type="ARBA" id="ARBA00022448"/>
    </source>
</evidence>
<feature type="transmembrane region" description="Helical" evidence="11">
    <location>
        <begin position="224"/>
        <end position="247"/>
    </location>
</feature>
<feature type="coiled-coil region" evidence="10">
    <location>
        <begin position="431"/>
        <end position="465"/>
    </location>
</feature>
<dbReference type="Proteomes" id="UP001247542">
    <property type="component" value="Unassembled WGS sequence"/>
</dbReference>
<evidence type="ECO:0000313" key="14">
    <source>
        <dbReference type="Proteomes" id="UP001247542"/>
    </source>
</evidence>
<accession>A0ABU3I8L3</accession>
<dbReference type="PANTHER" id="PTHR10110">
    <property type="entry name" value="SODIUM/HYDROGEN EXCHANGER"/>
    <property type="match status" value="1"/>
</dbReference>
<keyword evidence="5 11" id="KW-1133">Transmembrane helix</keyword>
<feature type="domain" description="Cation/H+ exchanger transmembrane" evidence="12">
    <location>
        <begin position="13"/>
        <end position="396"/>
    </location>
</feature>
<feature type="transmembrane region" description="Helical" evidence="11">
    <location>
        <begin position="31"/>
        <end position="60"/>
    </location>
</feature>
<evidence type="ECO:0000256" key="10">
    <source>
        <dbReference type="SAM" id="Coils"/>
    </source>
</evidence>
<keyword evidence="10" id="KW-0175">Coiled coil</keyword>
<dbReference type="Pfam" id="PF00999">
    <property type="entry name" value="Na_H_Exchanger"/>
    <property type="match status" value="1"/>
</dbReference>
<evidence type="ECO:0000259" key="12">
    <source>
        <dbReference type="Pfam" id="PF00999"/>
    </source>
</evidence>
<dbReference type="InterPro" id="IPR006153">
    <property type="entry name" value="Cation/H_exchanger_TM"/>
</dbReference>
<feature type="transmembrane region" description="Helical" evidence="11">
    <location>
        <begin position="80"/>
        <end position="98"/>
    </location>
</feature>
<sequence length="511" mass="54747">MTTLVALAMLMLATVLVVTIGDRLGLPWPILLIFLAIGGLAIPNVSALYVPADLMLPIFLPPLLWALARKMTWGAIKTQLSTIASLSIALVFVTIGVLTGLTLWLLPVVGVAGAIVLAAALAPPDPVAVDAIAVSAGIPRRITSTLSTEGLFNDAASIVTFNLGLNALLAGSELSFANGAKSFVWAVVAAVALGLAVGRAAAWFSDHVSNVTARNALTWVLPFAVYAFAEHIEASGVIAVVIVAIELTSRATLSAEDRLSGAAFWDTIEMLFTGVAFGLIGLSVSAAIDEIGTELWHAALVGLVLGVAVIIVRFIWMLIAAKINQRRERSFVAPLDIQEVLVMTWGGMRGLVTLALALSIPASASGTLHHEASVISLVFLVVTMVIPGLTLPSLMRTLNLNDTSQPIDDLQKRARKAAANYIFEKQGRPTARSRREAREQLKNRFARYEENQERSKEDRKQMMRESKELRLGALKAAQDELLRARNEPGIEPGAIAEILDDLDHMILATRN</sequence>
<evidence type="ECO:0000256" key="9">
    <source>
        <dbReference type="ARBA" id="ARBA00023201"/>
    </source>
</evidence>
<feature type="transmembrane region" description="Helical" evidence="11">
    <location>
        <begin position="268"/>
        <end position="288"/>
    </location>
</feature>
<evidence type="ECO:0000256" key="1">
    <source>
        <dbReference type="ARBA" id="ARBA00004651"/>
    </source>
</evidence>
<dbReference type="PANTHER" id="PTHR10110:SF86">
    <property type="entry name" value="SODIUM_HYDROGEN EXCHANGER 7"/>
    <property type="match status" value="1"/>
</dbReference>
<dbReference type="InterPro" id="IPR018422">
    <property type="entry name" value="Cation/H_exchanger_CPA1"/>
</dbReference>
<dbReference type="EMBL" id="JASXSX010000001">
    <property type="protein sequence ID" value="MDT3766721.1"/>
    <property type="molecule type" value="Genomic_DNA"/>
</dbReference>
<keyword evidence="3" id="KW-1003">Cell membrane</keyword>
<dbReference type="RefSeq" id="WP_313271843.1">
    <property type="nucleotide sequence ID" value="NZ_JASXSX010000001.1"/>
</dbReference>
<keyword evidence="9" id="KW-0739">Sodium transport</keyword>
<reference evidence="13 14" key="1">
    <citation type="submission" date="2023-06" db="EMBL/GenBank/DDBJ databases">
        <title>Draft genome sequence of Gleimia hominis type strain CCUG 57540T.</title>
        <authorList>
            <person name="Salva-Serra F."/>
            <person name="Cardew S."/>
            <person name="Jensie Markopoulos S."/>
            <person name="Ohlen M."/>
            <person name="Inganas E."/>
            <person name="Svensson-Stadler L."/>
            <person name="Moore E.R.B."/>
        </authorList>
    </citation>
    <scope>NUCLEOTIDE SEQUENCE [LARGE SCALE GENOMIC DNA]</scope>
    <source>
        <strain evidence="13 14">CCUG 57540</strain>
    </source>
</reference>
<comment type="caution">
    <text evidence="13">The sequence shown here is derived from an EMBL/GenBank/DDBJ whole genome shotgun (WGS) entry which is preliminary data.</text>
</comment>
<evidence type="ECO:0000256" key="5">
    <source>
        <dbReference type="ARBA" id="ARBA00022989"/>
    </source>
</evidence>
<evidence type="ECO:0000256" key="8">
    <source>
        <dbReference type="ARBA" id="ARBA00023136"/>
    </source>
</evidence>
<keyword evidence="6" id="KW-0915">Sodium</keyword>
<evidence type="ECO:0000256" key="6">
    <source>
        <dbReference type="ARBA" id="ARBA00023053"/>
    </source>
</evidence>
<keyword evidence="7" id="KW-0406">Ion transport</keyword>
<evidence type="ECO:0000313" key="13">
    <source>
        <dbReference type="EMBL" id="MDT3766721.1"/>
    </source>
</evidence>
<protein>
    <submittedName>
        <fullName evidence="13">Cation:proton antiporter</fullName>
    </submittedName>
</protein>
<keyword evidence="14" id="KW-1185">Reference proteome</keyword>
<comment type="subcellular location">
    <subcellularLocation>
        <location evidence="1">Cell membrane</location>
        <topology evidence="1">Multi-pass membrane protein</topology>
    </subcellularLocation>
</comment>
<evidence type="ECO:0000256" key="4">
    <source>
        <dbReference type="ARBA" id="ARBA00022692"/>
    </source>
</evidence>
<feature type="transmembrane region" description="Helical" evidence="11">
    <location>
        <begin position="372"/>
        <end position="391"/>
    </location>
</feature>
<gene>
    <name evidence="13" type="ORF">QS713_01395</name>
</gene>
<feature type="transmembrane region" description="Helical" evidence="11">
    <location>
        <begin position="340"/>
        <end position="360"/>
    </location>
</feature>
<evidence type="ECO:0000256" key="11">
    <source>
        <dbReference type="SAM" id="Phobius"/>
    </source>
</evidence>
<keyword evidence="4 11" id="KW-0812">Transmembrane</keyword>
<evidence type="ECO:0000256" key="7">
    <source>
        <dbReference type="ARBA" id="ARBA00023065"/>
    </source>
</evidence>
<feature type="transmembrane region" description="Helical" evidence="11">
    <location>
        <begin position="183"/>
        <end position="204"/>
    </location>
</feature>
<dbReference type="Gene3D" id="6.10.140.1330">
    <property type="match status" value="1"/>
</dbReference>
<evidence type="ECO:0000256" key="3">
    <source>
        <dbReference type="ARBA" id="ARBA00022475"/>
    </source>
</evidence>
<proteinExistence type="predicted"/>